<reference evidence="1" key="1">
    <citation type="submission" date="2020-03" db="EMBL/GenBank/DDBJ databases">
        <title>Studies in the Genomics of Life Span.</title>
        <authorList>
            <person name="Glass D."/>
        </authorList>
    </citation>
    <scope>NUCLEOTIDE SEQUENCE</scope>
    <source>
        <strain evidence="1">LTLLF</strain>
        <tissue evidence="1">Muscle</tissue>
    </source>
</reference>
<accession>A0A8J6GZ59</accession>
<gene>
    <name evidence="1" type="ORF">LTLLF_110930</name>
</gene>
<sequence length="222" mass="25558">MAKKLYYEHKYFTRKDYEEEIVCENGAVASTSAAAMEADGGHSHPDSSLELDLEELNTSEAGVARIPQRHQGHQNLFHFTRRQIRKMERVFKKSQDPDLAASFYKLDENKIEMSLDFEHEATAATESAIYDEGSLKGSDKPKNQGIPHHEDDVTHVVNFIYVGDDIRHERHGSHQGYRNPQLKEQENVAAARVPQVRRTRPWIQFGLTPRQLNELEDVFEKN</sequence>
<dbReference type="Proteomes" id="UP000710432">
    <property type="component" value="Unassembled WGS sequence"/>
</dbReference>
<dbReference type="AlphaFoldDB" id="A0A8J6GZ59"/>
<dbReference type="GO" id="GO:0003677">
    <property type="term" value="F:DNA binding"/>
    <property type="evidence" value="ECO:0007669"/>
    <property type="project" value="UniProtKB-KW"/>
</dbReference>
<keyword evidence="1" id="KW-0371">Homeobox</keyword>
<comment type="caution">
    <text evidence="1">The sequence shown here is derived from an EMBL/GenBank/DDBJ whole genome shotgun (WGS) entry which is preliminary data.</text>
</comment>
<protein>
    <submittedName>
        <fullName evidence="1">Putative rhox homeobox family member 1-like</fullName>
    </submittedName>
</protein>
<evidence type="ECO:0000313" key="1">
    <source>
        <dbReference type="EMBL" id="KAH0519627.1"/>
    </source>
</evidence>
<dbReference type="EMBL" id="JAATJU010004639">
    <property type="protein sequence ID" value="KAH0519627.1"/>
    <property type="molecule type" value="Genomic_DNA"/>
</dbReference>
<name>A0A8J6GZ59_MICOH</name>
<proteinExistence type="predicted"/>
<keyword evidence="1" id="KW-0238">DNA-binding</keyword>
<organism evidence="1 2">
    <name type="scientific">Microtus ochrogaster</name>
    <name type="common">Prairie vole</name>
    <dbReference type="NCBI Taxonomy" id="79684"/>
    <lineage>
        <taxon>Eukaryota</taxon>
        <taxon>Metazoa</taxon>
        <taxon>Chordata</taxon>
        <taxon>Craniata</taxon>
        <taxon>Vertebrata</taxon>
        <taxon>Euteleostomi</taxon>
        <taxon>Mammalia</taxon>
        <taxon>Eutheria</taxon>
        <taxon>Euarchontoglires</taxon>
        <taxon>Glires</taxon>
        <taxon>Rodentia</taxon>
        <taxon>Myomorpha</taxon>
        <taxon>Muroidea</taxon>
        <taxon>Cricetidae</taxon>
        <taxon>Arvicolinae</taxon>
        <taxon>Microtus</taxon>
    </lineage>
</organism>
<evidence type="ECO:0000313" key="2">
    <source>
        <dbReference type="Proteomes" id="UP000710432"/>
    </source>
</evidence>